<reference evidence="5" key="1">
    <citation type="journal article" date="2017" name="Front. Plant Sci.">
        <title>Climate Clever Clovers: New Paradigm to Reduce the Environmental Footprint of Ruminants by Breeding Low Methanogenic Forages Utilizing Haplotype Variation.</title>
        <authorList>
            <person name="Kaur P."/>
            <person name="Appels R."/>
            <person name="Bayer P.E."/>
            <person name="Keeble-Gagnere G."/>
            <person name="Wang J."/>
            <person name="Hirakawa H."/>
            <person name="Shirasawa K."/>
            <person name="Vercoe P."/>
            <person name="Stefanova K."/>
            <person name="Durmic Z."/>
            <person name="Nichols P."/>
            <person name="Revell C."/>
            <person name="Isobe S.N."/>
            <person name="Edwards D."/>
            <person name="Erskine W."/>
        </authorList>
    </citation>
    <scope>NUCLEOTIDE SEQUENCE [LARGE SCALE GENOMIC DNA]</scope>
    <source>
        <strain evidence="5">cv. Daliak</strain>
    </source>
</reference>
<dbReference type="SUPFAM" id="SSF53756">
    <property type="entry name" value="UDP-Glycosyltransferase/glycogen phosphorylase"/>
    <property type="match status" value="2"/>
</dbReference>
<gene>
    <name evidence="4" type="ORF">TSUD_201450</name>
</gene>
<accession>A0A2Z6LVG2</accession>
<dbReference type="GO" id="GO:0080043">
    <property type="term" value="F:quercetin 3-O-glucosyltransferase activity"/>
    <property type="evidence" value="ECO:0007669"/>
    <property type="project" value="TreeGrafter"/>
</dbReference>
<dbReference type="Pfam" id="PF00201">
    <property type="entry name" value="UDPGT"/>
    <property type="match status" value="1"/>
</dbReference>
<dbReference type="InterPro" id="IPR002213">
    <property type="entry name" value="UDP_glucos_trans"/>
</dbReference>
<dbReference type="Gene3D" id="3.40.50.2000">
    <property type="entry name" value="Glycogen Phosphorylase B"/>
    <property type="match status" value="5"/>
</dbReference>
<organism evidence="4 5">
    <name type="scientific">Trifolium subterraneum</name>
    <name type="common">Subterranean clover</name>
    <dbReference type="NCBI Taxonomy" id="3900"/>
    <lineage>
        <taxon>Eukaryota</taxon>
        <taxon>Viridiplantae</taxon>
        <taxon>Streptophyta</taxon>
        <taxon>Embryophyta</taxon>
        <taxon>Tracheophyta</taxon>
        <taxon>Spermatophyta</taxon>
        <taxon>Magnoliopsida</taxon>
        <taxon>eudicotyledons</taxon>
        <taxon>Gunneridae</taxon>
        <taxon>Pentapetalae</taxon>
        <taxon>rosids</taxon>
        <taxon>fabids</taxon>
        <taxon>Fabales</taxon>
        <taxon>Fabaceae</taxon>
        <taxon>Papilionoideae</taxon>
        <taxon>50 kb inversion clade</taxon>
        <taxon>NPAAA clade</taxon>
        <taxon>Hologalegina</taxon>
        <taxon>IRL clade</taxon>
        <taxon>Trifolieae</taxon>
        <taxon>Trifolium</taxon>
    </lineage>
</organism>
<keyword evidence="5" id="KW-1185">Reference proteome</keyword>
<dbReference type="EMBL" id="DF973223">
    <property type="protein sequence ID" value="GAU20996.1"/>
    <property type="molecule type" value="Genomic_DNA"/>
</dbReference>
<evidence type="ECO:0000313" key="5">
    <source>
        <dbReference type="Proteomes" id="UP000242715"/>
    </source>
</evidence>
<dbReference type="PANTHER" id="PTHR11926:SF1494">
    <property type="entry name" value="FLAVONOL 3-O-GLUCOSYLTRANSFERASE UGT76E12-RELATED"/>
    <property type="match status" value="1"/>
</dbReference>
<proteinExistence type="inferred from homology"/>
<protein>
    <recommendedName>
        <fullName evidence="6">UDP-glycosyltransferases domain-containing protein</fullName>
    </recommendedName>
</protein>
<evidence type="ECO:0000256" key="2">
    <source>
        <dbReference type="ARBA" id="ARBA00022676"/>
    </source>
</evidence>
<sequence>MSNFKGEINADKLLHVAVLAFPFGTHAAPLLSLVRRIAAEAPKVTFSFFSTTKSNGTLFSSSNDHDDKFLPNLKHYDVHDGIPENYVPSGHPLEPIFLFIKAMPENYKCVMDEVVAETGKNITCLVTDAFYWFSADLAEEMHAKWVPLWTAGPHSLLAHVYTDLIREKIGSKKEDNNATVDFIPGFPELKTSDFPQELINDIDGPFPTMLHKMGLELPRATAVAINSFATVHPLIENELNSNFKMLLNVGPFILTTPQPTIADEHGCIPWLNQHENSSVVYISFGSVVIPPPNELTALADEKGSIMRHKILKLKEFALEAVEQNAVLAFPFGTHAAPLLSLVRRIAAEAPNVTFSFFSTTKSNATLFSSPNDHDEFLPNLKHYNVHDGLPQNYVPSGHPLEPIVLFIKAMPENYKCVMDEVVAETGKNITCLVTNAFYWFSADLAEEIHAKWVALWPAGPHSLLAHVYTDLIREKISSKEQVHDANLDFVPGFSEQKASDLPEEVLYDIDGPFATMLHKMGLELPRATAVAMNTFATSNPVFENEWNSKFKLLLNVGPFILTTPQRMISDEHGCVFDTFWMECIVGGVPMISRPFFGDHKLNARMTESVWDIGVGVDNGVLTKESTLKALELTMSSEKGRIMRHKILKLKEFAFEAVQQNGTSAKNFNTFTQIVTG</sequence>
<evidence type="ECO:0008006" key="6">
    <source>
        <dbReference type="Google" id="ProtNLM"/>
    </source>
</evidence>
<dbReference type="PANTHER" id="PTHR11926">
    <property type="entry name" value="GLUCOSYL/GLUCURONOSYL TRANSFERASES"/>
    <property type="match status" value="1"/>
</dbReference>
<dbReference type="GO" id="GO:0080044">
    <property type="term" value="F:quercetin 7-O-glucosyltransferase activity"/>
    <property type="evidence" value="ECO:0007669"/>
    <property type="project" value="TreeGrafter"/>
</dbReference>
<evidence type="ECO:0000256" key="1">
    <source>
        <dbReference type="ARBA" id="ARBA00009995"/>
    </source>
</evidence>
<dbReference type="FunFam" id="3.40.50.2000:FF:000129">
    <property type="entry name" value="Glycosyltransferase"/>
    <property type="match status" value="2"/>
</dbReference>
<dbReference type="Proteomes" id="UP000242715">
    <property type="component" value="Unassembled WGS sequence"/>
</dbReference>
<keyword evidence="3" id="KW-0808">Transferase</keyword>
<evidence type="ECO:0000313" key="4">
    <source>
        <dbReference type="EMBL" id="GAU20996.1"/>
    </source>
</evidence>
<name>A0A2Z6LVG2_TRISU</name>
<dbReference type="OrthoDB" id="5835829at2759"/>
<dbReference type="AlphaFoldDB" id="A0A2Z6LVG2"/>
<evidence type="ECO:0000256" key="3">
    <source>
        <dbReference type="ARBA" id="ARBA00022679"/>
    </source>
</evidence>
<keyword evidence="2" id="KW-0328">Glycosyltransferase</keyword>
<comment type="similarity">
    <text evidence="1">Belongs to the UDP-glycosyltransferase family.</text>
</comment>